<dbReference type="STRING" id="1220162.K1VT42"/>
<evidence type="ECO:0000256" key="3">
    <source>
        <dbReference type="ARBA" id="ARBA00022448"/>
    </source>
</evidence>
<dbReference type="InterPro" id="IPR008027">
    <property type="entry name" value="QCR9"/>
</dbReference>
<keyword evidence="10 12" id="KW-0472">Membrane</keyword>
<keyword evidence="14" id="KW-1185">Reference proteome</keyword>
<dbReference type="AlphaFoldDB" id="K1VT42"/>
<dbReference type="eggNOG" id="KOG3494">
    <property type="taxonomic scope" value="Eukaryota"/>
</dbReference>
<dbReference type="HOGENOM" id="CLU_171977_3_0_1"/>
<evidence type="ECO:0000313" key="14">
    <source>
        <dbReference type="Proteomes" id="UP000006757"/>
    </source>
</evidence>
<keyword evidence="5 12" id="KW-0812">Transmembrane</keyword>
<gene>
    <name evidence="13" type="ORF">A1Q2_02047</name>
</gene>
<dbReference type="InParanoid" id="K1VT42"/>
<keyword evidence="3 12" id="KW-0813">Transport</keyword>
<protein>
    <recommendedName>
        <fullName evidence="11 12">Complex III subunit 9</fullName>
    </recommendedName>
</protein>
<dbReference type="Proteomes" id="UP000006757">
    <property type="component" value="Unassembled WGS sequence"/>
</dbReference>
<evidence type="ECO:0000256" key="2">
    <source>
        <dbReference type="ARBA" id="ARBA00007856"/>
    </source>
</evidence>
<evidence type="ECO:0000256" key="1">
    <source>
        <dbReference type="ARBA" id="ARBA00004434"/>
    </source>
</evidence>
<dbReference type="FunFam" id="1.20.5.260:FF:000001">
    <property type="entry name" value="Cytochrome b-c1 complex subunit 9"/>
    <property type="match status" value="1"/>
</dbReference>
<dbReference type="OrthoDB" id="44067at2759"/>
<organism evidence="13 14">
    <name type="scientific">Trichosporon asahii var. asahii (strain CBS 8904)</name>
    <name type="common">Yeast</name>
    <dbReference type="NCBI Taxonomy" id="1220162"/>
    <lineage>
        <taxon>Eukaryota</taxon>
        <taxon>Fungi</taxon>
        <taxon>Dikarya</taxon>
        <taxon>Basidiomycota</taxon>
        <taxon>Agaricomycotina</taxon>
        <taxon>Tremellomycetes</taxon>
        <taxon>Trichosporonales</taxon>
        <taxon>Trichosporonaceae</taxon>
        <taxon>Trichosporon</taxon>
    </lineage>
</organism>
<dbReference type="PANTHER" id="PTHR12980">
    <property type="entry name" value="UBIQUINOL-CYTOCHROME C REDUCTASE COMPLEX, SUBUNIT X"/>
    <property type="match status" value="1"/>
</dbReference>
<keyword evidence="7 12" id="KW-0249">Electron transport</keyword>
<comment type="similarity">
    <text evidence="2 12">Belongs to the UQCR10/QCR9 family.</text>
</comment>
<dbReference type="PANTHER" id="PTHR12980:SF0">
    <property type="entry name" value="CYTOCHROME B-C1 COMPLEX SUBUNIT 9"/>
    <property type="match status" value="1"/>
</dbReference>
<name>K1VT42_TRIAC</name>
<evidence type="ECO:0000256" key="10">
    <source>
        <dbReference type="ARBA" id="ARBA00023136"/>
    </source>
</evidence>
<keyword evidence="9 12" id="KW-0496">Mitochondrion</keyword>
<dbReference type="InterPro" id="IPR036656">
    <property type="entry name" value="QCR9_sf"/>
</dbReference>
<keyword evidence="8 12" id="KW-1133">Transmembrane helix</keyword>
<dbReference type="Pfam" id="PF05365">
    <property type="entry name" value="UCR_UQCRX_QCR9"/>
    <property type="match status" value="1"/>
</dbReference>
<comment type="subunit">
    <text evidence="12">Component of the ubiquinol-cytochrome c oxidoreductase (cytochrome b-c1 complex, complex III, CIII), a multisubunit enzyme composed of 3 respiratory subunits cytochrome b, cytochrome c1 and Rieske protein, 2 core protein subunits, and additional low-molecular weight protein subunits.</text>
</comment>
<comment type="subcellular location">
    <subcellularLocation>
        <location evidence="1 12">Mitochondrion inner membrane</location>
        <topology evidence="1 12">Single-pass membrane protein</topology>
    </subcellularLocation>
</comment>
<dbReference type="FunCoup" id="K1VT42">
    <property type="interactions" value="75"/>
</dbReference>
<evidence type="ECO:0000256" key="4">
    <source>
        <dbReference type="ARBA" id="ARBA00022660"/>
    </source>
</evidence>
<dbReference type="Gene3D" id="1.20.5.260">
    <property type="entry name" value="Cytochrome b-c1 complex subunit 9"/>
    <property type="match status" value="1"/>
</dbReference>
<feature type="transmembrane region" description="Helical" evidence="12">
    <location>
        <begin position="20"/>
        <end position="38"/>
    </location>
</feature>
<dbReference type="GO" id="GO:0006122">
    <property type="term" value="P:mitochondrial electron transport, ubiquinol to cytochrome c"/>
    <property type="evidence" value="ECO:0007669"/>
    <property type="project" value="UniProtKB-UniRule"/>
</dbReference>
<accession>K1VT42</accession>
<dbReference type="OMA" id="IKHKYEV"/>
<evidence type="ECO:0000313" key="13">
    <source>
        <dbReference type="EMBL" id="EKD03701.1"/>
    </source>
</evidence>
<dbReference type="SUPFAM" id="SSF81514">
    <property type="entry name" value="Subunit X (non-heme 7 kDa protein) of cytochrome bc1 complex (Ubiquinol-cytochrome c reductase)"/>
    <property type="match status" value="1"/>
</dbReference>
<keyword evidence="4 12" id="KW-0679">Respiratory chain</keyword>
<proteinExistence type="inferred from homology"/>
<evidence type="ECO:0000256" key="11">
    <source>
        <dbReference type="ARBA" id="ARBA00044247"/>
    </source>
</evidence>
<dbReference type="GO" id="GO:0005743">
    <property type="term" value="C:mitochondrial inner membrane"/>
    <property type="evidence" value="ECO:0007669"/>
    <property type="project" value="UniProtKB-SubCell"/>
</dbReference>
<comment type="function">
    <text evidence="12">Component of the ubiquinol-cytochrome c oxidoreductase, a multisubunit transmembrane complex that is part of the mitochondrial electron transport chain which drives oxidative phosphorylation. The complex plays an important role in the uptake of multiple carbon sources present in different host niches.</text>
</comment>
<evidence type="ECO:0000256" key="9">
    <source>
        <dbReference type="ARBA" id="ARBA00023128"/>
    </source>
</evidence>
<dbReference type="EMBL" id="AMBO01000242">
    <property type="protein sequence ID" value="EKD03701.1"/>
    <property type="molecule type" value="Genomic_DNA"/>
</dbReference>
<evidence type="ECO:0000256" key="8">
    <source>
        <dbReference type="ARBA" id="ARBA00022989"/>
    </source>
</evidence>
<evidence type="ECO:0000256" key="7">
    <source>
        <dbReference type="ARBA" id="ARBA00022982"/>
    </source>
</evidence>
<sequence>MDLRLQQQIYNLLFRRNSVFVPTIFIGAFAFSIGFDQITSEFWDRHNKGKQWKDIRGKYVQADEDEE</sequence>
<evidence type="ECO:0000256" key="5">
    <source>
        <dbReference type="ARBA" id="ARBA00022692"/>
    </source>
</evidence>
<reference evidence="13 14" key="1">
    <citation type="journal article" date="2012" name="Eukaryot. Cell">
        <title>Genome sequence of the Trichosporon asahii environmental strain CBS 8904.</title>
        <authorList>
            <person name="Yang R.Y."/>
            <person name="Li H.T."/>
            <person name="Zhu H."/>
            <person name="Zhou G.P."/>
            <person name="Wang M."/>
            <person name="Wang L."/>
        </authorList>
    </citation>
    <scope>NUCLEOTIDE SEQUENCE [LARGE SCALE GENOMIC DNA]</scope>
    <source>
        <strain evidence="13 14">CBS 8904</strain>
    </source>
</reference>
<keyword evidence="6 12" id="KW-0999">Mitochondrion inner membrane</keyword>
<evidence type="ECO:0000256" key="12">
    <source>
        <dbReference type="RuleBase" id="RU368056"/>
    </source>
</evidence>
<dbReference type="GO" id="GO:0045275">
    <property type="term" value="C:respiratory chain complex III"/>
    <property type="evidence" value="ECO:0007669"/>
    <property type="project" value="UniProtKB-UniRule"/>
</dbReference>
<comment type="caution">
    <text evidence="13">The sequence shown here is derived from an EMBL/GenBank/DDBJ whole genome shotgun (WGS) entry which is preliminary data.</text>
</comment>
<evidence type="ECO:0000256" key="6">
    <source>
        <dbReference type="ARBA" id="ARBA00022792"/>
    </source>
</evidence>